<sequence>MIRRSCLRASLGALTALAACQSHPDSAATADQTAAPTKATVPAPVPASADSAGTWYRTYRAALGPGDSITLHLQRWPQLLGADSRGHFFGSYSHADGEPLIVDGNTVADPDSVVLRDQSLTTLDARDQSPVWRLKWQGTELVGTRAGRALRLRAARPAGSLVLQSIYRLDSLAAFPQRREPTAPYARWSLHALQTTAGPAAVDAALRRALHGDTLDSQPAPTLDALFRAQGQLSSKDYRREANAALQQLPPNDAATFPAFLNYEDQRTTEVFWNQGGLLSFGVQFYGYGGGAHGNYNTSVVTLNARTGRALRYADIFRPGVKGALQELLGRYVRRSLAQPPGTPLEKFLFVKQMPVTHNVYLTSGGAVFVYGPYEIASYAQGEVQVYVPFRALQPLLQPGLPVGAPAS</sequence>
<feature type="signal peptide" evidence="1">
    <location>
        <begin position="1"/>
        <end position="18"/>
    </location>
</feature>
<feature type="domain" description="DUF3298" evidence="2">
    <location>
        <begin position="314"/>
        <end position="390"/>
    </location>
</feature>
<keyword evidence="1" id="KW-0732">Signal</keyword>
<dbReference type="AlphaFoldDB" id="A0A4Q5L8D2"/>
<dbReference type="Gene3D" id="3.30.565.40">
    <property type="entry name" value="Fervidobacterium nodosum Rt17-B1 like"/>
    <property type="match status" value="1"/>
</dbReference>
<dbReference type="InterPro" id="IPR021729">
    <property type="entry name" value="DUF3298"/>
</dbReference>
<evidence type="ECO:0000313" key="3">
    <source>
        <dbReference type="EMBL" id="RYU77889.1"/>
    </source>
</evidence>
<organism evidence="3 4">
    <name type="scientific">Hymenobacter persicinus</name>
    <dbReference type="NCBI Taxonomy" id="2025506"/>
    <lineage>
        <taxon>Bacteria</taxon>
        <taxon>Pseudomonadati</taxon>
        <taxon>Bacteroidota</taxon>
        <taxon>Cytophagia</taxon>
        <taxon>Cytophagales</taxon>
        <taxon>Hymenobacteraceae</taxon>
        <taxon>Hymenobacter</taxon>
    </lineage>
</organism>
<dbReference type="InterPro" id="IPR037126">
    <property type="entry name" value="PdaC/RsiV-like_sf"/>
</dbReference>
<dbReference type="RefSeq" id="WP_129922219.1">
    <property type="nucleotide sequence ID" value="NZ_SEWE01000040.1"/>
</dbReference>
<dbReference type="PROSITE" id="PS51257">
    <property type="entry name" value="PROKAR_LIPOPROTEIN"/>
    <property type="match status" value="1"/>
</dbReference>
<dbReference type="EMBL" id="SEWE01000040">
    <property type="protein sequence ID" value="RYU77889.1"/>
    <property type="molecule type" value="Genomic_DNA"/>
</dbReference>
<dbReference type="OrthoDB" id="594879at2"/>
<name>A0A4Q5L8D2_9BACT</name>
<gene>
    <name evidence="3" type="ORF">EWM57_16275</name>
</gene>
<evidence type="ECO:0000256" key="1">
    <source>
        <dbReference type="SAM" id="SignalP"/>
    </source>
</evidence>
<evidence type="ECO:0000313" key="4">
    <source>
        <dbReference type="Proteomes" id="UP000294155"/>
    </source>
</evidence>
<reference evidence="3 4" key="1">
    <citation type="submission" date="2019-02" db="EMBL/GenBank/DDBJ databases">
        <title>Bacterial novel species isolated from soil.</title>
        <authorList>
            <person name="Jung H.-Y."/>
        </authorList>
    </citation>
    <scope>NUCLEOTIDE SEQUENCE [LARGE SCALE GENOMIC DNA]</scope>
    <source>
        <strain evidence="3 4">1-3-3-3</strain>
    </source>
</reference>
<protein>
    <submittedName>
        <fullName evidence="3">DUF3298 domain-containing protein</fullName>
    </submittedName>
</protein>
<dbReference type="Pfam" id="PF11738">
    <property type="entry name" value="DUF3298"/>
    <property type="match status" value="1"/>
</dbReference>
<feature type="chain" id="PRO_5020485386" evidence="1">
    <location>
        <begin position="19"/>
        <end position="408"/>
    </location>
</feature>
<comment type="caution">
    <text evidence="3">The sequence shown here is derived from an EMBL/GenBank/DDBJ whole genome shotgun (WGS) entry which is preliminary data.</text>
</comment>
<evidence type="ECO:0000259" key="2">
    <source>
        <dbReference type="Pfam" id="PF11738"/>
    </source>
</evidence>
<proteinExistence type="predicted"/>
<keyword evidence="4" id="KW-1185">Reference proteome</keyword>
<dbReference type="Proteomes" id="UP000294155">
    <property type="component" value="Unassembled WGS sequence"/>
</dbReference>
<accession>A0A4Q5L8D2</accession>
<dbReference type="Gene3D" id="3.90.640.20">
    <property type="entry name" value="Heat-shock cognate protein, ATPase"/>
    <property type="match status" value="1"/>
</dbReference>